<sequence length="88" mass="9944">MSENKLRAILSFSPLIFISFFKPDYGHEFFELLYTLSYVVSLAIGTVCPVTLVFKIRAKFSKIIFGTLALFNIHLIIILLLNHFGGAC</sequence>
<proteinExistence type="predicted"/>
<dbReference type="EMBL" id="AUYB01000080">
    <property type="protein sequence ID" value="KZN43264.1"/>
    <property type="molecule type" value="Genomic_DNA"/>
</dbReference>
<keyword evidence="1" id="KW-1133">Transmembrane helix</keyword>
<dbReference type="Proteomes" id="UP000076643">
    <property type="component" value="Unassembled WGS sequence"/>
</dbReference>
<keyword evidence="1" id="KW-0812">Transmembrane</keyword>
<keyword evidence="3" id="KW-1185">Reference proteome</keyword>
<comment type="caution">
    <text evidence="2">The sequence shown here is derived from an EMBL/GenBank/DDBJ whole genome shotgun (WGS) entry which is preliminary data.</text>
</comment>
<name>A0A166YQE6_9GAMM</name>
<organism evidence="2 3">
    <name type="scientific">Pseudoalteromonas luteoviolacea DSM 6061</name>
    <dbReference type="NCBI Taxonomy" id="1365250"/>
    <lineage>
        <taxon>Bacteria</taxon>
        <taxon>Pseudomonadati</taxon>
        <taxon>Pseudomonadota</taxon>
        <taxon>Gammaproteobacteria</taxon>
        <taxon>Alteromonadales</taxon>
        <taxon>Pseudoalteromonadaceae</taxon>
        <taxon>Pseudoalteromonas</taxon>
    </lineage>
</organism>
<feature type="transmembrane region" description="Helical" evidence="1">
    <location>
        <begin position="36"/>
        <end position="56"/>
    </location>
</feature>
<keyword evidence="1" id="KW-0472">Membrane</keyword>
<evidence type="ECO:0000256" key="1">
    <source>
        <dbReference type="SAM" id="Phobius"/>
    </source>
</evidence>
<evidence type="ECO:0000313" key="2">
    <source>
        <dbReference type="EMBL" id="KZN43264.1"/>
    </source>
</evidence>
<feature type="transmembrane region" description="Helical" evidence="1">
    <location>
        <begin position="63"/>
        <end position="84"/>
    </location>
</feature>
<dbReference type="PATRIC" id="fig|1365250.3.peg.814"/>
<reference evidence="2 3" key="1">
    <citation type="submission" date="2013-07" db="EMBL/GenBank/DDBJ databases">
        <title>Comparative Genomic and Metabolomic Analysis of Twelve Strains of Pseudoalteromonas luteoviolacea.</title>
        <authorList>
            <person name="Vynne N.G."/>
            <person name="Mansson M."/>
            <person name="Gram L."/>
        </authorList>
    </citation>
    <scope>NUCLEOTIDE SEQUENCE [LARGE SCALE GENOMIC DNA]</scope>
    <source>
        <strain evidence="2 3">DSM 6061</strain>
    </source>
</reference>
<protein>
    <submittedName>
        <fullName evidence="2">Uncharacterized protein</fullName>
    </submittedName>
</protein>
<gene>
    <name evidence="2" type="ORF">N475_09175</name>
</gene>
<accession>A0A166YQE6</accession>
<evidence type="ECO:0000313" key="3">
    <source>
        <dbReference type="Proteomes" id="UP000076643"/>
    </source>
</evidence>
<dbReference type="AlphaFoldDB" id="A0A166YQE6"/>